<evidence type="ECO:0000256" key="1">
    <source>
        <dbReference type="SAM" id="Phobius"/>
    </source>
</evidence>
<dbReference type="Proteomes" id="UP001195483">
    <property type="component" value="Unassembled WGS sequence"/>
</dbReference>
<reference evidence="2" key="3">
    <citation type="submission" date="2023-05" db="EMBL/GenBank/DDBJ databases">
        <authorList>
            <person name="Smith C.H."/>
        </authorList>
    </citation>
    <scope>NUCLEOTIDE SEQUENCE</scope>
    <source>
        <strain evidence="2">CHS0354</strain>
        <tissue evidence="2">Mantle</tissue>
    </source>
</reference>
<keyword evidence="1" id="KW-1133">Transmembrane helix</keyword>
<keyword evidence="3" id="KW-1185">Reference proteome</keyword>
<protein>
    <submittedName>
        <fullName evidence="2">Uncharacterized protein</fullName>
    </submittedName>
</protein>
<keyword evidence="1" id="KW-0812">Transmembrane</keyword>
<feature type="transmembrane region" description="Helical" evidence="1">
    <location>
        <begin position="23"/>
        <end position="45"/>
    </location>
</feature>
<reference evidence="2" key="2">
    <citation type="journal article" date="2021" name="Genome Biol. Evol.">
        <title>Developing a high-quality reference genome for a parasitic bivalve with doubly uniparental inheritance (Bivalvia: Unionida).</title>
        <authorList>
            <person name="Smith C.H."/>
        </authorList>
    </citation>
    <scope>NUCLEOTIDE SEQUENCE</scope>
    <source>
        <strain evidence="2">CHS0354</strain>
        <tissue evidence="2">Mantle</tissue>
    </source>
</reference>
<sequence length="124" mass="14470">MFRSGILYSWAASLYDVPVRQSLFLGCISMMFQSGIIFIPGLHLFMMFQSGNLYSWAASLYDVPVRYYLYSWAASLYDVPVRQSFFPEMHHSMMFQAKKVLDLKKKGFYIFLHFDGCLNLCITI</sequence>
<evidence type="ECO:0000313" key="2">
    <source>
        <dbReference type="EMBL" id="KAK3608341.1"/>
    </source>
</evidence>
<name>A0AAE0WBB9_9BIVA</name>
<accession>A0AAE0WBB9</accession>
<dbReference type="EMBL" id="JAEAOA010001832">
    <property type="protein sequence ID" value="KAK3608341.1"/>
    <property type="molecule type" value="Genomic_DNA"/>
</dbReference>
<gene>
    <name evidence="2" type="ORF">CHS0354_030796</name>
</gene>
<comment type="caution">
    <text evidence="2">The sequence shown here is derived from an EMBL/GenBank/DDBJ whole genome shotgun (WGS) entry which is preliminary data.</text>
</comment>
<dbReference type="AlphaFoldDB" id="A0AAE0WBB9"/>
<organism evidence="2 3">
    <name type="scientific">Potamilus streckersoni</name>
    <dbReference type="NCBI Taxonomy" id="2493646"/>
    <lineage>
        <taxon>Eukaryota</taxon>
        <taxon>Metazoa</taxon>
        <taxon>Spiralia</taxon>
        <taxon>Lophotrochozoa</taxon>
        <taxon>Mollusca</taxon>
        <taxon>Bivalvia</taxon>
        <taxon>Autobranchia</taxon>
        <taxon>Heteroconchia</taxon>
        <taxon>Palaeoheterodonta</taxon>
        <taxon>Unionida</taxon>
        <taxon>Unionoidea</taxon>
        <taxon>Unionidae</taxon>
        <taxon>Ambleminae</taxon>
        <taxon>Lampsilini</taxon>
        <taxon>Potamilus</taxon>
    </lineage>
</organism>
<evidence type="ECO:0000313" key="3">
    <source>
        <dbReference type="Proteomes" id="UP001195483"/>
    </source>
</evidence>
<proteinExistence type="predicted"/>
<keyword evidence="1" id="KW-0472">Membrane</keyword>
<reference evidence="2" key="1">
    <citation type="journal article" date="2021" name="Genome Biol. Evol.">
        <title>A High-Quality Reference Genome for a Parasitic Bivalve with Doubly Uniparental Inheritance (Bivalvia: Unionida).</title>
        <authorList>
            <person name="Smith C.H."/>
        </authorList>
    </citation>
    <scope>NUCLEOTIDE SEQUENCE</scope>
    <source>
        <strain evidence="2">CHS0354</strain>
    </source>
</reference>